<dbReference type="Proteomes" id="UP000799428">
    <property type="component" value="Unassembled WGS sequence"/>
</dbReference>
<organism evidence="3 4">
    <name type="scientific">Pleomassaria siparia CBS 279.74</name>
    <dbReference type="NCBI Taxonomy" id="1314801"/>
    <lineage>
        <taxon>Eukaryota</taxon>
        <taxon>Fungi</taxon>
        <taxon>Dikarya</taxon>
        <taxon>Ascomycota</taxon>
        <taxon>Pezizomycotina</taxon>
        <taxon>Dothideomycetes</taxon>
        <taxon>Pleosporomycetidae</taxon>
        <taxon>Pleosporales</taxon>
        <taxon>Pleomassariaceae</taxon>
        <taxon>Pleomassaria</taxon>
    </lineage>
</organism>
<evidence type="ECO:0000313" key="4">
    <source>
        <dbReference type="Proteomes" id="UP000799428"/>
    </source>
</evidence>
<dbReference type="InterPro" id="IPR001394">
    <property type="entry name" value="Peptidase_C19_UCH"/>
</dbReference>
<feature type="region of interest" description="Disordered" evidence="1">
    <location>
        <begin position="2481"/>
        <end position="2518"/>
    </location>
</feature>
<dbReference type="OrthoDB" id="420187at2759"/>
<reference evidence="3" key="1">
    <citation type="journal article" date="2020" name="Stud. Mycol.">
        <title>101 Dothideomycetes genomes: a test case for predicting lifestyles and emergence of pathogens.</title>
        <authorList>
            <person name="Haridas S."/>
            <person name="Albert R."/>
            <person name="Binder M."/>
            <person name="Bloem J."/>
            <person name="Labutti K."/>
            <person name="Salamov A."/>
            <person name="Andreopoulos B."/>
            <person name="Baker S."/>
            <person name="Barry K."/>
            <person name="Bills G."/>
            <person name="Bluhm B."/>
            <person name="Cannon C."/>
            <person name="Castanera R."/>
            <person name="Culley D."/>
            <person name="Daum C."/>
            <person name="Ezra D."/>
            <person name="Gonzalez J."/>
            <person name="Henrissat B."/>
            <person name="Kuo A."/>
            <person name="Liang C."/>
            <person name="Lipzen A."/>
            <person name="Lutzoni F."/>
            <person name="Magnuson J."/>
            <person name="Mondo S."/>
            <person name="Nolan M."/>
            <person name="Ohm R."/>
            <person name="Pangilinan J."/>
            <person name="Park H.-J."/>
            <person name="Ramirez L."/>
            <person name="Alfaro M."/>
            <person name="Sun H."/>
            <person name="Tritt A."/>
            <person name="Yoshinaga Y."/>
            <person name="Zwiers L.-H."/>
            <person name="Turgeon B."/>
            <person name="Goodwin S."/>
            <person name="Spatafora J."/>
            <person name="Crous P."/>
            <person name="Grigoriev I."/>
        </authorList>
    </citation>
    <scope>NUCLEOTIDE SEQUENCE</scope>
    <source>
        <strain evidence="3">CBS 279.74</strain>
    </source>
</reference>
<gene>
    <name evidence="3" type="ORF">K504DRAFT_446027</name>
</gene>
<dbReference type="EMBL" id="MU005764">
    <property type="protein sequence ID" value="KAF2715127.1"/>
    <property type="molecule type" value="Genomic_DNA"/>
</dbReference>
<dbReference type="Pfam" id="PF00443">
    <property type="entry name" value="UCH"/>
    <property type="match status" value="1"/>
</dbReference>
<name>A0A6G1KS22_9PLEO</name>
<dbReference type="InterPro" id="IPR028889">
    <property type="entry name" value="USP"/>
</dbReference>
<feature type="compositionally biased region" description="Acidic residues" evidence="1">
    <location>
        <begin position="2507"/>
        <end position="2518"/>
    </location>
</feature>
<evidence type="ECO:0000256" key="1">
    <source>
        <dbReference type="SAM" id="MobiDB-lite"/>
    </source>
</evidence>
<accession>A0A6G1KS22</accession>
<feature type="compositionally biased region" description="Basic and acidic residues" evidence="1">
    <location>
        <begin position="38"/>
        <end position="47"/>
    </location>
</feature>
<feature type="compositionally biased region" description="Polar residues" evidence="1">
    <location>
        <begin position="1"/>
        <end position="12"/>
    </location>
</feature>
<dbReference type="GO" id="GO:0005829">
    <property type="term" value="C:cytosol"/>
    <property type="evidence" value="ECO:0007669"/>
    <property type="project" value="TreeGrafter"/>
</dbReference>
<dbReference type="InterPro" id="IPR050164">
    <property type="entry name" value="Peptidase_C19"/>
</dbReference>
<keyword evidence="4" id="KW-1185">Reference proteome</keyword>
<dbReference type="InterPro" id="IPR038765">
    <property type="entry name" value="Papain-like_cys_pep_sf"/>
</dbReference>
<dbReference type="Pfam" id="PF12030">
    <property type="entry name" value="DUF3517"/>
    <property type="match status" value="1"/>
</dbReference>
<feature type="region of interest" description="Disordered" evidence="1">
    <location>
        <begin position="1"/>
        <end position="88"/>
    </location>
</feature>
<dbReference type="Gene3D" id="3.90.70.10">
    <property type="entry name" value="Cysteine proteinases"/>
    <property type="match status" value="1"/>
</dbReference>
<dbReference type="FunFam" id="3.90.70.10:FF:000136">
    <property type="entry name" value="Ubiquitin C-terminal hydrolase, putative"/>
    <property type="match status" value="1"/>
</dbReference>
<dbReference type="InterPro" id="IPR021905">
    <property type="entry name" value="DUF3517"/>
</dbReference>
<feature type="compositionally biased region" description="Polar residues" evidence="1">
    <location>
        <begin position="59"/>
        <end position="85"/>
    </location>
</feature>
<protein>
    <recommendedName>
        <fullName evidence="2">USP domain-containing protein</fullName>
    </recommendedName>
</protein>
<dbReference type="GO" id="GO:0016579">
    <property type="term" value="P:protein deubiquitination"/>
    <property type="evidence" value="ECO:0007669"/>
    <property type="project" value="InterPro"/>
</dbReference>
<proteinExistence type="predicted"/>
<dbReference type="GO" id="GO:0005634">
    <property type="term" value="C:nucleus"/>
    <property type="evidence" value="ECO:0007669"/>
    <property type="project" value="TreeGrafter"/>
</dbReference>
<dbReference type="PANTHER" id="PTHR24006">
    <property type="entry name" value="UBIQUITIN CARBOXYL-TERMINAL HYDROLASE"/>
    <property type="match status" value="1"/>
</dbReference>
<dbReference type="InterPro" id="IPR018200">
    <property type="entry name" value="USP_CS"/>
</dbReference>
<dbReference type="PANTHER" id="PTHR24006:SF925">
    <property type="entry name" value="UBIQUITINYL HYDROLASE 1"/>
    <property type="match status" value="1"/>
</dbReference>
<dbReference type="GO" id="GO:0004843">
    <property type="term" value="F:cysteine-type deubiquitinase activity"/>
    <property type="evidence" value="ECO:0007669"/>
    <property type="project" value="InterPro"/>
</dbReference>
<feature type="domain" description="USP" evidence="2">
    <location>
        <begin position="1581"/>
        <end position="1905"/>
    </location>
</feature>
<dbReference type="SUPFAM" id="SSF54001">
    <property type="entry name" value="Cysteine proteinases"/>
    <property type="match status" value="1"/>
</dbReference>
<sequence>MSQHVLMDSSSAAPDDQTPPRRDFVEDADSSLTRKRPRLDSGSKDNRAMSTDPAPLPSVDTSAASSSEQPVEMTIRSQPPGSSLPTDGADDAVHTIFVPTVLDHEAPTPLMDSIENGFTLDADQDVDVDQDATADSPPVVAIVDDDVEDAMCDYTESASRYIQVDYDEDEYFGQFPFTNGFHGNYNSALRSITQHFHGSGSLDGTVLPQIALWLDDFPNRPSQWKGYFQNKNTFWDEFAGLVNKVLIRRFDMLSSAGRNQDNDTNRFPFGDQFVNDGQSEDDIFYSFLKSYLEFVPRLLQVDAAMLSKHVEEDAYNYPLVSHRHLRHICTILRQEKAPVFHLLNKDYSADVRKMVRRLTQDFIEAQGVQYLFQFVDAACGKLVPKDQNWVASWITQTLNVLGWGLLDLSHQDSLIDRSEYHRQVLHYFRTYTADLQSPNKVSDVGVTKDLLIYFAELLHSLCQWDEILAAELSQEFMDFRDAESPTTTPQDAETLVRNENLRLDPAHFAALATNAWKFKLLRKYVVKGRMELRVTSIGIMDSALIEIWREYNQTEQQIQHPVMQYLANFLLDEEVVDYIMSVESHPQIISRSGNVVGFLVVTQRYTDRQTDAIWRTVSHSQDPRVVSATINMLKSITGLMNAQEQLYLFIKLYELPIETYTIDIFRFFRDLNTKIQLRYLDWINLDRKSRPWNICIRVVQDTSPSRESTKLTNTLHSEACDQLRSSASLINPEERRDIYRECTTYIACRSNKATGCVRAIWILCTTAGFADVPFFKQNLKIGRHLAEEFCAFVDTESQAQIYGTQTTALQYRLDMLVTLLNRAPEAIPVSSYQDLWDHLVGKFALSNHSRDMAWSNFSDAIKNRFETEFYKKLIMDYVPKLEPEYYTNGLYDFVAGYRFPTTKLLVTTEEGEKEVLQIRGANLLWSMVLNAPLGTIEDRSARLLASRYIEIDTNEGVTLEEVEEAHVALVEQCTKEVLSTYRILRREVIDPPPSSEASNLMDTPRSDSARKQHELRFSRTLLFQKLLLHSIRTKPEFNRSQRSDSKVEVVRPEVSYAGAIEIKYQSVATSEKQSVFIDPENTLQELYMHLCKATRFTRINIFAKGQRLNLLDTGFKKVADLDLAGGLLLVQKAPGSEMMQQSADTGPGCSVFETTVLKHFEELFACMDGDDYISQVKLFDFLFCFPFRDRIAQTVLSGTATPDDTFPPGKVFQAQYAAYALQSKLKEQLRTSALDERFLENAVQLFNKALLNRALISDSLSGRFEITLASVLVIGLLEFLKERPSQETSSRYFSDERALVDRLTTIITVALKSPSDQSTIIASAYATILEASLHSRVVWEAFTRSSNMITLHQNLLLANSKKHLREQIVQTIASVCGGDLPSTSPPTKAETASCFWKIISNILPEAVRYPGQSEQLFNIAEQVFRSHDENSRDEESLRLSLVSWSNLLLSYTHEESVGRDEIDFVVLGFTKLLLSCILSLKSFKKPLNVGSLMEQIFHKFLFIPRLVEVDEQIPRHLELPVLESKTRKELYDLMLALAEDRNSFDMLLGLTESLTEDEEDQGEKSYAVERASEIRSSTGYVGLVNPRCICYMNSLIAQLFMNVNFRKFMLGLNIADAGASQRLLSETQKLLASMQNSYRKVADPRDFVTCVKGLDSAPIDINIQMDADEFYNLLFDQWEGQMLSPEIKQRFRSFYGGQTVNQIKSKECEHVSERVESFFVIQCDVQGKANLTESLQAFVEGDVMEGDNKYKCESCGGKFVDAIKRTCLKDVPDNLIFHLKRFDFDLVDMRRTKINDHFEFPAQLDASLYNVDHLGDPSKPRQEDWFELVGVLVHSGSSDAGHYYSYIRERPSGSNASWVHFNDREVEPFDQSSIPFQCYGGTFDTQFRDAQQKPFSAYMLFYQRRAAIDKDKCEYISSPHCGAPKVAVPSKLEEAIVKDNENFIREYSLYDPYHSKFARQMLVTLRTVNHGTCSEDHRQETQALHIALEHLCQTICRLKTVENFDETLLQLRKTVLSCAKCCHIVLAWLASHSYALVGLLLRCIHAKVRAQVRAFLIDSLRFLREKDPALYSMENVDVDMDTGTVAPVEGILVDITRRLRLVADETGASSRGWDDYYLTLCQLSSMGHVETAVILNKGILEFCLRILVMHAYPPARTTGPDIWRLVEKKKHIFNRLTELVFTLVSMMDINLPPTPSASEDGDRLEKYDRSLSKFPLSFKELYYFTLWHEENRAYAVLDKMIEQFDCTKTEIFYPGEVLKWMLQSPEVQVQEYLLQTVAEGVQALNPPFSDPYVRAALPYCEASPSAQNVEKVIGTVTQSVKNLRDTGGDVHVLFFSGLLTVYNEAVIEAKGVDFFYNQALFRSRQYAVPLLIYDDDGVRKATLRHLEELFTKQKSDDIASDETLTYKYKTVRYLLKDMSAKIIEEQVNDTSRTYMQPMISINHLFYQLLLLLTSSEDPNMTQHQLEGDDRLIQSYEREVETRLRHWPQDEGTPTSTGEPYEQSDYGSESDDGNDLLES</sequence>
<evidence type="ECO:0000313" key="3">
    <source>
        <dbReference type="EMBL" id="KAF2715127.1"/>
    </source>
</evidence>
<evidence type="ECO:0000259" key="2">
    <source>
        <dbReference type="PROSITE" id="PS50235"/>
    </source>
</evidence>
<dbReference type="PROSITE" id="PS50235">
    <property type="entry name" value="USP_3"/>
    <property type="match status" value="1"/>
</dbReference>
<dbReference type="PROSITE" id="PS00973">
    <property type="entry name" value="USP_2"/>
    <property type="match status" value="1"/>
</dbReference>